<protein>
    <submittedName>
        <fullName evidence="1">Uncharacterized protein</fullName>
    </submittedName>
</protein>
<evidence type="ECO:0000313" key="2">
    <source>
        <dbReference type="Proteomes" id="UP000824540"/>
    </source>
</evidence>
<organism evidence="1 2">
    <name type="scientific">Albula glossodonta</name>
    <name type="common">roundjaw bonefish</name>
    <dbReference type="NCBI Taxonomy" id="121402"/>
    <lineage>
        <taxon>Eukaryota</taxon>
        <taxon>Metazoa</taxon>
        <taxon>Chordata</taxon>
        <taxon>Craniata</taxon>
        <taxon>Vertebrata</taxon>
        <taxon>Euteleostomi</taxon>
        <taxon>Actinopterygii</taxon>
        <taxon>Neopterygii</taxon>
        <taxon>Teleostei</taxon>
        <taxon>Albuliformes</taxon>
        <taxon>Albulidae</taxon>
        <taxon>Albula</taxon>
    </lineage>
</organism>
<sequence>MDSGGNGTELGPAGGRDLPQCVVSATQLEIGDRAGAGYLLLGKPIPRRDTAVQSERSGLGVGIMAGAGASRGIPPGPARTPEIPDSFIVLAPPTAAWTVRKPRM</sequence>
<dbReference type="Proteomes" id="UP000824540">
    <property type="component" value="Unassembled WGS sequence"/>
</dbReference>
<proteinExistence type="predicted"/>
<comment type="caution">
    <text evidence="1">The sequence shown here is derived from an EMBL/GenBank/DDBJ whole genome shotgun (WGS) entry which is preliminary data.</text>
</comment>
<dbReference type="AlphaFoldDB" id="A0A8T2NBH4"/>
<keyword evidence="2" id="KW-1185">Reference proteome</keyword>
<evidence type="ECO:0000313" key="1">
    <source>
        <dbReference type="EMBL" id="KAG9337715.1"/>
    </source>
</evidence>
<reference evidence="1" key="1">
    <citation type="thesis" date="2021" institute="BYU ScholarsArchive" country="Provo, UT, USA">
        <title>Applications of and Algorithms for Genome Assembly and Genomic Analyses with an Emphasis on Marine Teleosts.</title>
        <authorList>
            <person name="Pickett B.D."/>
        </authorList>
    </citation>
    <scope>NUCLEOTIDE SEQUENCE</scope>
    <source>
        <strain evidence="1">HI-2016</strain>
    </source>
</reference>
<gene>
    <name evidence="1" type="ORF">JZ751_028212</name>
</gene>
<name>A0A8T2NBH4_9TELE</name>
<dbReference type="EMBL" id="JAFBMS010000081">
    <property type="protein sequence ID" value="KAG9337715.1"/>
    <property type="molecule type" value="Genomic_DNA"/>
</dbReference>
<feature type="non-terminal residue" evidence="1">
    <location>
        <position position="1"/>
    </location>
</feature>
<accession>A0A8T2NBH4</accession>